<dbReference type="AlphaFoldDB" id="U5U298"/>
<feature type="non-terminal residue" evidence="1">
    <location>
        <position position="1"/>
    </location>
</feature>
<feature type="non-terminal residue" evidence="1">
    <location>
        <position position="116"/>
    </location>
</feature>
<dbReference type="Gene3D" id="3.30.450.40">
    <property type="match status" value="1"/>
</dbReference>
<organism evidence="1">
    <name type="scientific">Laodelphax striatellus</name>
    <name type="common">Small brown planthopper</name>
    <name type="synonym">Delphax striatella</name>
    <dbReference type="NCBI Taxonomy" id="195883"/>
    <lineage>
        <taxon>Eukaryota</taxon>
        <taxon>Metazoa</taxon>
        <taxon>Ecdysozoa</taxon>
        <taxon>Arthropoda</taxon>
        <taxon>Hexapoda</taxon>
        <taxon>Insecta</taxon>
        <taxon>Pterygota</taxon>
        <taxon>Neoptera</taxon>
        <taxon>Paraneoptera</taxon>
        <taxon>Hemiptera</taxon>
        <taxon>Auchenorrhyncha</taxon>
        <taxon>Fulgoroidea</taxon>
        <taxon>Delphacidae</taxon>
        <taxon>Criomorphinae</taxon>
        <taxon>Laodelphax</taxon>
    </lineage>
</organism>
<evidence type="ECO:0000313" key="1">
    <source>
        <dbReference type="EMBL" id="AGZ15193.1"/>
    </source>
</evidence>
<protein>
    <submittedName>
        <fullName evidence="1">Phosphoesterase 42</fullName>
    </submittedName>
</protein>
<dbReference type="InterPro" id="IPR029016">
    <property type="entry name" value="GAF-like_dom_sf"/>
</dbReference>
<dbReference type="SUPFAM" id="SSF55781">
    <property type="entry name" value="GAF domain-like"/>
    <property type="match status" value="1"/>
</dbReference>
<name>U5U298_LAOST</name>
<accession>U5U298</accession>
<dbReference type="EMBL" id="KF417908">
    <property type="protein sequence ID" value="AGZ15193.1"/>
    <property type="molecule type" value="mRNA"/>
</dbReference>
<proteinExistence type="evidence at transcript level"/>
<reference evidence="1" key="1">
    <citation type="journal article" date="2013" name="PLoS ONE">
        <title>Overexpression of Multiple Detoxification Genes in Deltamethrin Resistant Laodelphax striatellus (Hemiptera: Delphacidae) in China.</title>
        <authorList>
            <person name="Xu L."/>
            <person name="Wu M."/>
            <person name="Han Z."/>
        </authorList>
    </citation>
    <scope>NUCLEOTIDE SEQUENCE</scope>
    <source>
        <strain evidence="1">Jianhu</strain>
        <tissue evidence="1">Whole body</tissue>
    </source>
</reference>
<sequence>RFPNGIGWSGVDIPVKAVICAPILTTEDEVTYIIELYRKVDAPNYTKNDAQLVVTMTAWMGAAIHQNQLRLHILRQQKLNSRLLEFINAYFGDPTGNEVRIISDMMLYARRMLFAE</sequence>